<gene>
    <name evidence="1" type="ORF">A2822_00550</name>
</gene>
<evidence type="ECO:0000313" key="2">
    <source>
        <dbReference type="Proteomes" id="UP000178774"/>
    </source>
</evidence>
<dbReference type="Proteomes" id="UP000178774">
    <property type="component" value="Unassembled WGS sequence"/>
</dbReference>
<dbReference type="EMBL" id="MHOP01000002">
    <property type="protein sequence ID" value="OGZ66672.1"/>
    <property type="molecule type" value="Genomic_DNA"/>
</dbReference>
<comment type="caution">
    <text evidence="1">The sequence shown here is derived from an EMBL/GenBank/DDBJ whole genome shotgun (WGS) entry which is preliminary data.</text>
</comment>
<accession>A0A1G2HVX0</accession>
<protein>
    <recommendedName>
        <fullName evidence="3">ParB/Sulfiredoxin domain-containing protein</fullName>
    </recommendedName>
</protein>
<reference evidence="1 2" key="1">
    <citation type="journal article" date="2016" name="Nat. Commun.">
        <title>Thousands of microbial genomes shed light on interconnected biogeochemical processes in an aquifer system.</title>
        <authorList>
            <person name="Anantharaman K."/>
            <person name="Brown C.T."/>
            <person name="Hug L.A."/>
            <person name="Sharon I."/>
            <person name="Castelle C.J."/>
            <person name="Probst A.J."/>
            <person name="Thomas B.C."/>
            <person name="Singh A."/>
            <person name="Wilkins M.J."/>
            <person name="Karaoz U."/>
            <person name="Brodie E.L."/>
            <person name="Williams K.H."/>
            <person name="Hubbard S.S."/>
            <person name="Banfield J.F."/>
        </authorList>
    </citation>
    <scope>NUCLEOTIDE SEQUENCE [LARGE SCALE GENOMIC DNA]</scope>
</reference>
<organism evidence="1 2">
    <name type="scientific">Candidatus Staskawiczbacteria bacterium RIFCSPHIGHO2_01_FULL_41_41</name>
    <dbReference type="NCBI Taxonomy" id="1802203"/>
    <lineage>
        <taxon>Bacteria</taxon>
        <taxon>Candidatus Staskawicziibacteriota</taxon>
    </lineage>
</organism>
<proteinExistence type="predicted"/>
<sequence>MDITDIAELSLTNKEVTSIKDVIASLVKHKDDTEWSAKTTHFAIDHIKEFENEYSGGCVKGLLGKEHFLNIVLPFHGHMEDFTTGILLFPDNVSVKEALEYYKKPDPRYTKSCFDYILLLKDQIKNKGFTSEIIIELFDGKLRHIDGLHRMIALSLLLEDSYEYKPIPVYILIR</sequence>
<evidence type="ECO:0000313" key="1">
    <source>
        <dbReference type="EMBL" id="OGZ66672.1"/>
    </source>
</evidence>
<evidence type="ECO:0008006" key="3">
    <source>
        <dbReference type="Google" id="ProtNLM"/>
    </source>
</evidence>
<name>A0A1G2HVX0_9BACT</name>
<dbReference type="AlphaFoldDB" id="A0A1G2HVX0"/>